<feature type="transmembrane region" description="Helical" evidence="9">
    <location>
        <begin position="439"/>
        <end position="467"/>
    </location>
</feature>
<evidence type="ECO:0000256" key="6">
    <source>
        <dbReference type="ARBA" id="ARBA00022989"/>
    </source>
</evidence>
<comment type="subcellular location">
    <subcellularLocation>
        <location evidence="1">Endoplasmic reticulum membrane</location>
        <topology evidence="1">Multi-pass membrane protein</topology>
    </subcellularLocation>
</comment>
<accession>A0A0W0CT83</accession>
<feature type="transmembrane region" description="Helical" evidence="9">
    <location>
        <begin position="302"/>
        <end position="320"/>
    </location>
</feature>
<evidence type="ECO:0000256" key="1">
    <source>
        <dbReference type="ARBA" id="ARBA00004477"/>
    </source>
</evidence>
<dbReference type="InterPro" id="IPR007369">
    <property type="entry name" value="Peptidase_A22B_SPP"/>
</dbReference>
<dbReference type="PhylomeDB" id="A0A0W0CT83"/>
<proteinExistence type="inferred from homology"/>
<dbReference type="GO" id="GO:0098553">
    <property type="term" value="C:lumenal side of endoplasmic reticulum membrane"/>
    <property type="evidence" value="ECO:0007669"/>
    <property type="project" value="TreeGrafter"/>
</dbReference>
<keyword evidence="5" id="KW-0256">Endoplasmic reticulum</keyword>
<evidence type="ECO:0000256" key="3">
    <source>
        <dbReference type="ARBA" id="ARBA00022692"/>
    </source>
</evidence>
<feature type="transmembrane region" description="Helical" evidence="9">
    <location>
        <begin position="73"/>
        <end position="93"/>
    </location>
</feature>
<evidence type="ECO:0000256" key="2">
    <source>
        <dbReference type="ARBA" id="ARBA00006859"/>
    </source>
</evidence>
<dbReference type="VEuPathDB" id="FungiDB:CAGL0K08492g"/>
<dbReference type="OMA" id="FIAMCYK"/>
<dbReference type="Pfam" id="PF04258">
    <property type="entry name" value="Peptidase_A22B"/>
    <property type="match status" value="1"/>
</dbReference>
<dbReference type="VEuPathDB" id="FungiDB:GWK60_K08305"/>
<dbReference type="GO" id="GO:0033619">
    <property type="term" value="P:membrane protein proteolysis"/>
    <property type="evidence" value="ECO:0007669"/>
    <property type="project" value="TreeGrafter"/>
</dbReference>
<dbReference type="GO" id="GO:0042500">
    <property type="term" value="F:aspartic endopeptidase activity, intramembrane cleaving"/>
    <property type="evidence" value="ECO:0007669"/>
    <property type="project" value="EnsemblFungi"/>
</dbReference>
<dbReference type="OrthoDB" id="29661at2759"/>
<dbReference type="PANTHER" id="PTHR12174">
    <property type="entry name" value="SIGNAL PEPTIDE PEPTIDASE"/>
    <property type="match status" value="1"/>
</dbReference>
<evidence type="ECO:0000256" key="7">
    <source>
        <dbReference type="ARBA" id="ARBA00023136"/>
    </source>
</evidence>
<dbReference type="VEuPathDB" id="FungiDB:GVI51_K08349"/>
<dbReference type="GO" id="GO:0098554">
    <property type="term" value="C:cytoplasmic side of endoplasmic reticulum membrane"/>
    <property type="evidence" value="ECO:0007669"/>
    <property type="project" value="TreeGrafter"/>
</dbReference>
<gene>
    <name evidence="10" type="ORF">AO440_003608</name>
</gene>
<dbReference type="Proteomes" id="UP000054886">
    <property type="component" value="Unassembled WGS sequence"/>
</dbReference>
<evidence type="ECO:0000256" key="8">
    <source>
        <dbReference type="SAM" id="MobiDB-lite"/>
    </source>
</evidence>
<keyword evidence="3 9" id="KW-0812">Transmembrane</keyword>
<dbReference type="VEuPathDB" id="FungiDB:B1J91_K08492g"/>
<dbReference type="InterPro" id="IPR006639">
    <property type="entry name" value="Preselin/SPP"/>
</dbReference>
<sequence>MSSPFRAAAEQVLAKFLSPHSNETTTVDSELVDVFNKVNTFMSTNQSQLNKVFDRWVDRTTFSFTQLISTHPSLYACVGMLAFALTVVTLGSFTSIKSIPHTALPPTKYDPLFDPTDFDLDTESIIVHKNETDAQKKKDGHKLANYDKIDVRHSLLIPLSCGAVLMTLYFFIKRLQVRWLSIIVKGLTYQSILSHTFAATFVYNYLIQSFIRNLSYLFKFNPLKILPRCRLTVSDDNVEIHQTGAVSNLCYKNQISGKIQEAKRVEKIKKTSWESHMYRRELKAPSSVKSDSQILNVYMSDATIYSFIFACIISALYFWFPRNWMLTNIVSLNLSVWTISQLNLKNLKSGTMILLVLFFYDIYFVFYNDVMVTVATQLELPFKLSIPVKFNPASKKFDFSFLGLGDMIIPGMFIAMCYKFDIWKWHLKNVDREFHLLNWGYIGTYFKVALISYALSMVTCMLCLNIFNVAQPALLYIVPFLLISISVVAKFNNDFKDMWNLQFDVIEIDDEKLSSGRLEKEDQLTYSELLESDYIEDSDTDVNSDFTPESDDDLSLSDDDDEAED</sequence>
<feature type="transmembrane region" description="Helical" evidence="9">
    <location>
        <begin position="399"/>
        <end position="418"/>
    </location>
</feature>
<feature type="region of interest" description="Disordered" evidence="8">
    <location>
        <begin position="535"/>
        <end position="565"/>
    </location>
</feature>
<keyword evidence="6 9" id="KW-1133">Transmembrane helix</keyword>
<feature type="transmembrane region" description="Helical" evidence="9">
    <location>
        <begin position="155"/>
        <end position="172"/>
    </location>
</feature>
<evidence type="ECO:0000256" key="5">
    <source>
        <dbReference type="ARBA" id="ARBA00022824"/>
    </source>
</evidence>
<keyword evidence="4" id="KW-0378">Hydrolase</keyword>
<evidence type="ECO:0000313" key="11">
    <source>
        <dbReference type="Proteomes" id="UP000054886"/>
    </source>
</evidence>
<dbReference type="AlphaFoldDB" id="A0A0W0CT83"/>
<dbReference type="GO" id="GO:0006465">
    <property type="term" value="P:signal peptide processing"/>
    <property type="evidence" value="ECO:0007669"/>
    <property type="project" value="TreeGrafter"/>
</dbReference>
<feature type="transmembrane region" description="Helical" evidence="9">
    <location>
        <begin position="351"/>
        <end position="368"/>
    </location>
</feature>
<keyword evidence="7 9" id="KW-0472">Membrane</keyword>
<dbReference type="GO" id="GO:0051603">
    <property type="term" value="P:proteolysis involved in protein catabolic process"/>
    <property type="evidence" value="ECO:0007669"/>
    <property type="project" value="EnsemblFungi"/>
</dbReference>
<dbReference type="GO" id="GO:0009267">
    <property type="term" value="P:cellular response to starvation"/>
    <property type="evidence" value="ECO:0007669"/>
    <property type="project" value="EnsemblFungi"/>
</dbReference>
<evidence type="ECO:0000256" key="9">
    <source>
        <dbReference type="SAM" id="Phobius"/>
    </source>
</evidence>
<dbReference type="EMBL" id="LLZZ01000123">
    <property type="protein sequence ID" value="KTB02637.1"/>
    <property type="molecule type" value="Genomic_DNA"/>
</dbReference>
<evidence type="ECO:0000313" key="10">
    <source>
        <dbReference type="EMBL" id="KTB02637.1"/>
    </source>
</evidence>
<dbReference type="VEuPathDB" id="FungiDB:GW608_K08283"/>
<name>A0A0W0CT83_CANGB</name>
<evidence type="ECO:0000256" key="4">
    <source>
        <dbReference type="ARBA" id="ARBA00022801"/>
    </source>
</evidence>
<comment type="similarity">
    <text evidence="2">Belongs to the peptidase A22B family.</text>
</comment>
<comment type="caution">
    <text evidence="10">The sequence shown here is derived from an EMBL/GenBank/DDBJ whole genome shotgun (WGS) entry which is preliminary data.</text>
</comment>
<organism evidence="10 11">
    <name type="scientific">Candida glabrata</name>
    <name type="common">Yeast</name>
    <name type="synonym">Torulopsis glabrata</name>
    <dbReference type="NCBI Taxonomy" id="5478"/>
    <lineage>
        <taxon>Eukaryota</taxon>
        <taxon>Fungi</taxon>
        <taxon>Dikarya</taxon>
        <taxon>Ascomycota</taxon>
        <taxon>Saccharomycotina</taxon>
        <taxon>Saccharomycetes</taxon>
        <taxon>Saccharomycetales</taxon>
        <taxon>Saccharomycetaceae</taxon>
        <taxon>Nakaseomyces</taxon>
    </lineage>
</organism>
<keyword evidence="10" id="KW-0645">Protease</keyword>
<feature type="transmembrane region" description="Helical" evidence="9">
    <location>
        <begin position="192"/>
        <end position="211"/>
    </location>
</feature>
<dbReference type="PANTHER" id="PTHR12174:SF23">
    <property type="entry name" value="MINOR HISTOCOMPATIBILITY ANTIGEN H13"/>
    <property type="match status" value="1"/>
</dbReference>
<dbReference type="SMART" id="SM00730">
    <property type="entry name" value="PSN"/>
    <property type="match status" value="1"/>
</dbReference>
<dbReference type="GO" id="GO:1990578">
    <property type="term" value="C:perinuclear endoplasmic reticulum membrane"/>
    <property type="evidence" value="ECO:0007669"/>
    <property type="project" value="EnsemblFungi"/>
</dbReference>
<reference evidence="10 11" key="1">
    <citation type="submission" date="2015-10" db="EMBL/GenBank/DDBJ databases">
        <title>Draft genomes sequences of Candida glabrata isolates 1A, 1B, 2A, 2B, 3A and 3B.</title>
        <authorList>
            <person name="Haavelsrud O.E."/>
            <person name="Gaustad P."/>
        </authorList>
    </citation>
    <scope>NUCLEOTIDE SEQUENCE [LARGE SCALE GENOMIC DNA]</scope>
    <source>
        <strain evidence="10">910700640</strain>
    </source>
</reference>
<feature type="transmembrane region" description="Helical" evidence="9">
    <location>
        <begin position="473"/>
        <end position="491"/>
    </location>
</feature>
<protein>
    <submittedName>
        <fullName evidence="10">Putative intramembrane protease</fullName>
    </submittedName>
</protein>